<organism evidence="1 2">
    <name type="scientific">Halocynthiibacter halioticoli</name>
    <dbReference type="NCBI Taxonomy" id="2986804"/>
    <lineage>
        <taxon>Bacteria</taxon>
        <taxon>Pseudomonadati</taxon>
        <taxon>Pseudomonadota</taxon>
        <taxon>Alphaproteobacteria</taxon>
        <taxon>Rhodobacterales</taxon>
        <taxon>Paracoccaceae</taxon>
        <taxon>Halocynthiibacter</taxon>
    </lineage>
</organism>
<name>A0AAE3J136_9RHOB</name>
<gene>
    <name evidence="1" type="ORF">OH136_01880</name>
</gene>
<dbReference type="RefSeq" id="WP_263952131.1">
    <property type="nucleotide sequence ID" value="NZ_JAOYFC010000001.1"/>
</dbReference>
<dbReference type="AlphaFoldDB" id="A0AAE3J136"/>
<evidence type="ECO:0000313" key="1">
    <source>
        <dbReference type="EMBL" id="MCV6823292.1"/>
    </source>
</evidence>
<sequence>MKQAIVVLLCAAALASCTRPDPYPYPVNPEDPYIPDPYYDANRPVVGGDLYIGSGGMGGRVGISSGNFGLSIGF</sequence>
<comment type="caution">
    <text evidence="1">The sequence shown here is derived from an EMBL/GenBank/DDBJ whole genome shotgun (WGS) entry which is preliminary data.</text>
</comment>
<dbReference type="EMBL" id="JAOYFC010000001">
    <property type="protein sequence ID" value="MCV6823292.1"/>
    <property type="molecule type" value="Genomic_DNA"/>
</dbReference>
<evidence type="ECO:0000313" key="2">
    <source>
        <dbReference type="Proteomes" id="UP001208041"/>
    </source>
</evidence>
<accession>A0AAE3J136</accession>
<dbReference type="PROSITE" id="PS51257">
    <property type="entry name" value="PROKAR_LIPOPROTEIN"/>
    <property type="match status" value="1"/>
</dbReference>
<protein>
    <submittedName>
        <fullName evidence="1">Uncharacterized protein</fullName>
    </submittedName>
</protein>
<dbReference type="Proteomes" id="UP001208041">
    <property type="component" value="Unassembled WGS sequence"/>
</dbReference>
<proteinExistence type="predicted"/>
<reference evidence="1" key="1">
    <citation type="submission" date="2022-10" db="EMBL/GenBank/DDBJ databases">
        <authorList>
            <person name="Yue Y."/>
        </authorList>
    </citation>
    <scope>NUCLEOTIDE SEQUENCE</scope>
    <source>
        <strain evidence="1">Z654</strain>
    </source>
</reference>
<keyword evidence="2" id="KW-1185">Reference proteome</keyword>